<dbReference type="EMBL" id="DRWN01000012">
    <property type="protein sequence ID" value="HHK67729.1"/>
    <property type="molecule type" value="Genomic_DNA"/>
</dbReference>
<comment type="caution">
    <text evidence="1">The sequence shown here is derived from an EMBL/GenBank/DDBJ whole genome shotgun (WGS) entry which is preliminary data.</text>
</comment>
<sequence>MWLVSKRVAAIKALKENGVAVFYATGREGRMFIGDGSFSEEPKPVTDELRFHIRGLPSEKLTHFIRLDDARLWKRPLPAEDAAQHLSFIRKKEKWQFYFRGSVRQIPEEDFNTLSRMASVQP</sequence>
<dbReference type="SUPFAM" id="SSF88697">
    <property type="entry name" value="PUA domain-like"/>
    <property type="match status" value="1"/>
</dbReference>
<protein>
    <recommendedName>
        <fullName evidence="2">EVE domain-containing protein</fullName>
    </recommendedName>
</protein>
<evidence type="ECO:0008006" key="2">
    <source>
        <dbReference type="Google" id="ProtNLM"/>
    </source>
</evidence>
<proteinExistence type="predicted"/>
<dbReference type="InterPro" id="IPR015947">
    <property type="entry name" value="PUA-like_sf"/>
</dbReference>
<name>A0A7C5Q3D1_CALS0</name>
<organism evidence="1">
    <name type="scientific">Caldiarchaeum subterraneum</name>
    <dbReference type="NCBI Taxonomy" id="311458"/>
    <lineage>
        <taxon>Archaea</taxon>
        <taxon>Nitrososphaerota</taxon>
        <taxon>Candidatus Caldarchaeales</taxon>
        <taxon>Candidatus Caldarchaeaceae</taxon>
        <taxon>Candidatus Caldarchaeum</taxon>
    </lineage>
</organism>
<evidence type="ECO:0000313" key="1">
    <source>
        <dbReference type="EMBL" id="HHK67729.1"/>
    </source>
</evidence>
<reference evidence="1" key="1">
    <citation type="journal article" date="2020" name="mSystems">
        <title>Genome- and Community-Level Interaction Insights into Carbon Utilization and Element Cycling Functions of Hydrothermarchaeota in Hydrothermal Sediment.</title>
        <authorList>
            <person name="Zhou Z."/>
            <person name="Liu Y."/>
            <person name="Xu W."/>
            <person name="Pan J."/>
            <person name="Luo Z.H."/>
            <person name="Li M."/>
        </authorList>
    </citation>
    <scope>NUCLEOTIDE SEQUENCE [LARGE SCALE GENOMIC DNA]</scope>
    <source>
        <strain evidence="1">SpSt-1056</strain>
    </source>
</reference>
<accession>A0A7C5Q3D1</accession>
<gene>
    <name evidence="1" type="ORF">ENM11_01045</name>
</gene>
<dbReference type="Gene3D" id="3.10.590.10">
    <property type="entry name" value="ph1033 like domains"/>
    <property type="match status" value="1"/>
</dbReference>
<dbReference type="AlphaFoldDB" id="A0A7C5Q3D1"/>